<reference evidence="1" key="2">
    <citation type="submission" date="2023-06" db="EMBL/GenBank/DDBJ databases">
        <authorList>
            <consortium name="Lawrence Berkeley National Laboratory"/>
            <person name="Haridas S."/>
            <person name="Hensen N."/>
            <person name="Bonometti L."/>
            <person name="Westerberg I."/>
            <person name="Brannstrom I.O."/>
            <person name="Guillou S."/>
            <person name="Cros-Aarteil S."/>
            <person name="Calhoun S."/>
            <person name="Kuo A."/>
            <person name="Mondo S."/>
            <person name="Pangilinan J."/>
            <person name="Riley R."/>
            <person name="Labutti K."/>
            <person name="Andreopoulos B."/>
            <person name="Lipzen A."/>
            <person name="Chen C."/>
            <person name="Yanf M."/>
            <person name="Daum C."/>
            <person name="Ng V."/>
            <person name="Clum A."/>
            <person name="Steindorff A."/>
            <person name="Ohm R."/>
            <person name="Martin F."/>
            <person name="Silar P."/>
            <person name="Natvig D."/>
            <person name="Lalanne C."/>
            <person name="Gautier V."/>
            <person name="Ament-Velasquez S.L."/>
            <person name="Kruys A."/>
            <person name="Hutchinson M.I."/>
            <person name="Powell A.J."/>
            <person name="Barry K."/>
            <person name="Miller A.N."/>
            <person name="Grigoriev I.V."/>
            <person name="Debuchy R."/>
            <person name="Gladieux P."/>
            <person name="Thoren M.H."/>
            <person name="Johannesson H."/>
        </authorList>
    </citation>
    <scope>NUCLEOTIDE SEQUENCE</scope>
    <source>
        <strain evidence="1">CBS 955.72</strain>
    </source>
</reference>
<organism evidence="1 2">
    <name type="scientific">Lasiosphaeria hispida</name>
    <dbReference type="NCBI Taxonomy" id="260671"/>
    <lineage>
        <taxon>Eukaryota</taxon>
        <taxon>Fungi</taxon>
        <taxon>Dikarya</taxon>
        <taxon>Ascomycota</taxon>
        <taxon>Pezizomycotina</taxon>
        <taxon>Sordariomycetes</taxon>
        <taxon>Sordariomycetidae</taxon>
        <taxon>Sordariales</taxon>
        <taxon>Lasiosphaeriaceae</taxon>
        <taxon>Lasiosphaeria</taxon>
    </lineage>
</organism>
<protein>
    <submittedName>
        <fullName evidence="1">Uncharacterized protein</fullName>
    </submittedName>
</protein>
<evidence type="ECO:0000313" key="1">
    <source>
        <dbReference type="EMBL" id="KAK3358810.1"/>
    </source>
</evidence>
<keyword evidence="2" id="KW-1185">Reference proteome</keyword>
<accession>A0AAJ0HPH8</accession>
<reference evidence="1" key="1">
    <citation type="journal article" date="2023" name="Mol. Phylogenet. Evol.">
        <title>Genome-scale phylogeny and comparative genomics of the fungal order Sordariales.</title>
        <authorList>
            <person name="Hensen N."/>
            <person name="Bonometti L."/>
            <person name="Westerberg I."/>
            <person name="Brannstrom I.O."/>
            <person name="Guillou S."/>
            <person name="Cros-Aarteil S."/>
            <person name="Calhoun S."/>
            <person name="Haridas S."/>
            <person name="Kuo A."/>
            <person name="Mondo S."/>
            <person name="Pangilinan J."/>
            <person name="Riley R."/>
            <person name="LaButti K."/>
            <person name="Andreopoulos B."/>
            <person name="Lipzen A."/>
            <person name="Chen C."/>
            <person name="Yan M."/>
            <person name="Daum C."/>
            <person name="Ng V."/>
            <person name="Clum A."/>
            <person name="Steindorff A."/>
            <person name="Ohm R.A."/>
            <person name="Martin F."/>
            <person name="Silar P."/>
            <person name="Natvig D.O."/>
            <person name="Lalanne C."/>
            <person name="Gautier V."/>
            <person name="Ament-Velasquez S.L."/>
            <person name="Kruys A."/>
            <person name="Hutchinson M.I."/>
            <person name="Powell A.J."/>
            <person name="Barry K."/>
            <person name="Miller A.N."/>
            <person name="Grigoriev I.V."/>
            <person name="Debuchy R."/>
            <person name="Gladieux P."/>
            <person name="Hiltunen Thoren M."/>
            <person name="Johannesson H."/>
        </authorList>
    </citation>
    <scope>NUCLEOTIDE SEQUENCE</scope>
    <source>
        <strain evidence="1">CBS 955.72</strain>
    </source>
</reference>
<gene>
    <name evidence="1" type="ORF">B0T25DRAFT_76969</name>
</gene>
<comment type="caution">
    <text evidence="1">The sequence shown here is derived from an EMBL/GenBank/DDBJ whole genome shotgun (WGS) entry which is preliminary data.</text>
</comment>
<dbReference type="Proteomes" id="UP001275084">
    <property type="component" value="Unassembled WGS sequence"/>
</dbReference>
<proteinExistence type="predicted"/>
<name>A0AAJ0HPH8_9PEZI</name>
<sequence>MGRLWRYFCGLMTGFARLLEFGGDWCARQELSVMAQDFGQMFCVFGALFWSFFGSKRSPRQRSPGFDRDFPAGGISQAPIAASRMLLSPRFGGQITAPTYKHGEVERKLRPSPIPVDRDPWPVDLQHASGVIDLPRLSSFLQMDFDWGMRGCLHTNILSPARENTTLQIRARHGARLVQREAGSNQFCQEGRAVVRLHIARGRY</sequence>
<dbReference type="AlphaFoldDB" id="A0AAJ0HPH8"/>
<evidence type="ECO:0000313" key="2">
    <source>
        <dbReference type="Proteomes" id="UP001275084"/>
    </source>
</evidence>
<dbReference type="EMBL" id="JAUIQD010000002">
    <property type="protein sequence ID" value="KAK3358810.1"/>
    <property type="molecule type" value="Genomic_DNA"/>
</dbReference>